<feature type="compositionally biased region" description="Basic and acidic residues" evidence="1">
    <location>
        <begin position="129"/>
        <end position="147"/>
    </location>
</feature>
<feature type="compositionally biased region" description="Basic residues" evidence="1">
    <location>
        <begin position="24"/>
        <end position="33"/>
    </location>
</feature>
<keyword evidence="3" id="KW-1185">Reference proteome</keyword>
<name>A0A7I8W0V1_9ANNE</name>
<feature type="region of interest" description="Disordered" evidence="1">
    <location>
        <begin position="24"/>
        <end position="147"/>
    </location>
</feature>
<dbReference type="EMBL" id="CAJFCJ010000016">
    <property type="protein sequence ID" value="CAD5122163.1"/>
    <property type="molecule type" value="Genomic_DNA"/>
</dbReference>
<dbReference type="PANTHER" id="PTHR46270:SF2">
    <property type="entry name" value="TIR DOMAIN-CONTAINING PROTEIN"/>
    <property type="match status" value="1"/>
</dbReference>
<gene>
    <name evidence="2" type="ORF">DGYR_LOCUS10010</name>
</gene>
<accession>A0A7I8W0V1</accession>
<comment type="caution">
    <text evidence="2">The sequence shown here is derived from an EMBL/GenBank/DDBJ whole genome shotgun (WGS) entry which is preliminary data.</text>
</comment>
<dbReference type="InterPro" id="IPR011989">
    <property type="entry name" value="ARM-like"/>
</dbReference>
<feature type="compositionally biased region" description="Low complexity" evidence="1">
    <location>
        <begin position="80"/>
        <end position="92"/>
    </location>
</feature>
<proteinExistence type="predicted"/>
<evidence type="ECO:0000313" key="2">
    <source>
        <dbReference type="EMBL" id="CAD5122163.1"/>
    </source>
</evidence>
<organism evidence="2 3">
    <name type="scientific">Dimorphilus gyrociliatus</name>
    <dbReference type="NCBI Taxonomy" id="2664684"/>
    <lineage>
        <taxon>Eukaryota</taxon>
        <taxon>Metazoa</taxon>
        <taxon>Spiralia</taxon>
        <taxon>Lophotrochozoa</taxon>
        <taxon>Annelida</taxon>
        <taxon>Polychaeta</taxon>
        <taxon>Polychaeta incertae sedis</taxon>
        <taxon>Dinophilidae</taxon>
        <taxon>Dimorphilus</taxon>
    </lineage>
</organism>
<reference evidence="2 3" key="1">
    <citation type="submission" date="2020-08" db="EMBL/GenBank/DDBJ databases">
        <authorList>
            <person name="Hejnol A."/>
        </authorList>
    </citation>
    <scope>NUCLEOTIDE SEQUENCE [LARGE SCALE GENOMIC DNA]</scope>
</reference>
<dbReference type="InterPro" id="IPR016024">
    <property type="entry name" value="ARM-type_fold"/>
</dbReference>
<dbReference type="PANTHER" id="PTHR46270">
    <property type="entry name" value="ARMADILLO-TYPE FOLD-RELATED"/>
    <property type="match status" value="1"/>
</dbReference>
<dbReference type="AlphaFoldDB" id="A0A7I8W0V1"/>
<feature type="compositionally biased region" description="Polar residues" evidence="1">
    <location>
        <begin position="114"/>
        <end position="125"/>
    </location>
</feature>
<dbReference type="OrthoDB" id="6234093at2759"/>
<dbReference type="Proteomes" id="UP000549394">
    <property type="component" value="Unassembled WGS sequence"/>
</dbReference>
<dbReference type="SUPFAM" id="SSF48371">
    <property type="entry name" value="ARM repeat"/>
    <property type="match status" value="1"/>
</dbReference>
<sequence>MEDVDSNFRSVLYNIFDIYRRKMGKSQRKKYHKTPPSPPLEKHSKEATTIRNSLFEPDVCMLGQSDISQKDQSGLPPSPARSKSSSRFGKFFASKRGKKSERPKSENGFPRPANSVSSVSLASDQEIQEDSKEDLKERDNNRQIEQEVKCRSAKCTEQTMQTDSGATNTVSVQDHPEVTNGTLIKNGRNGIENSIDESTLKPKTTVAKQIVQADIEMEPKPKTNGRLLIMDRSVSPTSSLGESVISGVSKASSGRLASSQTNGQARNYTLTEILNKMENCFAKLNKHTDFTTEETLDDLSYLSQQARYISDQQVRRVLIGKLIELGSIKLFYNVYQSVNSLNYLDISRNSDFATDKISLYEQYGVQQSPALGKRQENSIDNVSEVSCLSSTADLNCQSSTPAQILCYANVRHAFTILVNCTEKSYALCEQCVQMNIHHMIIRDLFHPGLNASELKDQNRLHVVKSILHLLCNLVRQIGPSLRAEYRKIGLIKALIQHTKSQITVIRARCLILISYVISENENDIVNCTDKNLGFLARVLQVCLESDSHFSRKLGIWAIDVISGLNRYAIYDGNKQYLVRRGLLNLYANFLYTGSAEEQHGCLQGLWLLAFFPPVRDVLRHHDRCMEGIGKLEAHSKREQIKEGAAGVLCQIFNKLGSERVAASADQLKNGDNKIIILRHSESNDLAKLLRESLIEEGLVVSCPDEDDRERSRLSKSSKIRTSRVVIACICQSFLESPSSRMEIEYATILKKQIIFVRADRSMQLEGWLSVIIGESAVLDFFHADNINITVGAILLQLGGIKIHRGESITGTEEERAKTIIKRKDNLKSISGWDVERVKSWLKENNLNGTADW</sequence>
<dbReference type="Gene3D" id="1.25.10.10">
    <property type="entry name" value="Leucine-rich Repeat Variant"/>
    <property type="match status" value="1"/>
</dbReference>
<protein>
    <submittedName>
        <fullName evidence="2">DgyrCDS10610</fullName>
    </submittedName>
</protein>
<evidence type="ECO:0000256" key="1">
    <source>
        <dbReference type="SAM" id="MobiDB-lite"/>
    </source>
</evidence>
<evidence type="ECO:0000313" key="3">
    <source>
        <dbReference type="Proteomes" id="UP000549394"/>
    </source>
</evidence>